<dbReference type="RefSeq" id="WP_141616034.1">
    <property type="nucleotide sequence ID" value="NZ_CP041253.1"/>
</dbReference>
<organism evidence="3 4">
    <name type="scientific">Echinicola soli</name>
    <dbReference type="NCBI Taxonomy" id="2591634"/>
    <lineage>
        <taxon>Bacteria</taxon>
        <taxon>Pseudomonadati</taxon>
        <taxon>Bacteroidota</taxon>
        <taxon>Cytophagia</taxon>
        <taxon>Cytophagales</taxon>
        <taxon>Cyclobacteriaceae</taxon>
        <taxon>Echinicola</taxon>
    </lineage>
</organism>
<accession>A0A514CLV7</accession>
<protein>
    <submittedName>
        <fullName evidence="3">NAD-dependent epimerase</fullName>
    </submittedName>
</protein>
<dbReference type="CDD" id="cd05253">
    <property type="entry name" value="UDP_GE_SDE_e"/>
    <property type="match status" value="1"/>
</dbReference>
<dbReference type="PANTHER" id="PTHR43574">
    <property type="entry name" value="EPIMERASE-RELATED"/>
    <property type="match status" value="1"/>
</dbReference>
<dbReference type="Pfam" id="PF01370">
    <property type="entry name" value="Epimerase"/>
    <property type="match status" value="1"/>
</dbReference>
<gene>
    <name evidence="3" type="ORF">FKX85_17900</name>
</gene>
<keyword evidence="4" id="KW-1185">Reference proteome</keyword>
<feature type="domain" description="NAD-dependent epimerase/dehydratase" evidence="2">
    <location>
        <begin position="4"/>
        <end position="255"/>
    </location>
</feature>
<evidence type="ECO:0000313" key="4">
    <source>
        <dbReference type="Proteomes" id="UP000316614"/>
    </source>
</evidence>
<evidence type="ECO:0000256" key="1">
    <source>
        <dbReference type="ARBA" id="ARBA00023027"/>
    </source>
</evidence>
<reference evidence="3 4" key="1">
    <citation type="submission" date="2019-06" db="EMBL/GenBank/DDBJ databases">
        <title>Echinicola alkalisoli sp. nov. isolated from saline soil.</title>
        <authorList>
            <person name="Sun J.-Q."/>
            <person name="Xu L."/>
        </authorList>
    </citation>
    <scope>NUCLEOTIDE SEQUENCE [LARGE SCALE GENOMIC DNA]</scope>
    <source>
        <strain evidence="3 4">LN3S3</strain>
    </source>
</reference>
<sequence length="355" mass="40041">MKYLVTGTAGFIGFHVALKLLKRGDEVIGVDSINDYYDVNLKYARLEATGISRDQIDSGKDIRSTIYENYTFVKMDLADKSSLLELMAANEIDVVIHLAAQAGVRYSLEHPDAYVQANIQGFLNVLEACRHYPVKHLVYASSSSVYGANKAMPFSTEHAVDHPVSLYAATKKSNELMAHTYSHLFQIPTTGLRFFTVYGPWGRPDMAMFLFADAIRKGEPIKVFNHGRMERDFTYIDDIVEGVVKVAERPSRPDQNWHNSPKTSTSYVPYKVYNIGNSKPVKLMDYIDALEKAMGKSAKKTMMPMQAGDVVSTYADVQDLKTDTGYRPDTPLEIGVRQFVDWYSCYYPENVHSET</sequence>
<dbReference type="InterPro" id="IPR001509">
    <property type="entry name" value="Epimerase_deHydtase"/>
</dbReference>
<dbReference type="InterPro" id="IPR036291">
    <property type="entry name" value="NAD(P)-bd_dom_sf"/>
</dbReference>
<dbReference type="PRINTS" id="PR01713">
    <property type="entry name" value="NUCEPIMERASE"/>
</dbReference>
<dbReference type="AlphaFoldDB" id="A0A514CLV7"/>
<dbReference type="Gene3D" id="3.40.50.720">
    <property type="entry name" value="NAD(P)-binding Rossmann-like Domain"/>
    <property type="match status" value="1"/>
</dbReference>
<dbReference type="KEGG" id="echi:FKX85_17900"/>
<dbReference type="Proteomes" id="UP000316614">
    <property type="component" value="Chromosome"/>
</dbReference>
<keyword evidence="1" id="KW-0520">NAD</keyword>
<dbReference type="OrthoDB" id="9811743at2"/>
<proteinExistence type="predicted"/>
<name>A0A514CLV7_9BACT</name>
<evidence type="ECO:0000313" key="3">
    <source>
        <dbReference type="EMBL" id="QDH80813.1"/>
    </source>
</evidence>
<dbReference type="SUPFAM" id="SSF51735">
    <property type="entry name" value="NAD(P)-binding Rossmann-fold domains"/>
    <property type="match status" value="1"/>
</dbReference>
<evidence type="ECO:0000259" key="2">
    <source>
        <dbReference type="Pfam" id="PF01370"/>
    </source>
</evidence>
<dbReference type="EMBL" id="CP041253">
    <property type="protein sequence ID" value="QDH80813.1"/>
    <property type="molecule type" value="Genomic_DNA"/>
</dbReference>